<evidence type="ECO:0000313" key="4">
    <source>
        <dbReference type="Proteomes" id="UP000324907"/>
    </source>
</evidence>
<protein>
    <recommendedName>
        <fullName evidence="2">FHA domain-containing protein</fullName>
    </recommendedName>
</protein>
<feature type="compositionally biased region" description="Acidic residues" evidence="1">
    <location>
        <begin position="772"/>
        <end position="807"/>
    </location>
</feature>
<feature type="compositionally biased region" description="Acidic residues" evidence="1">
    <location>
        <begin position="1419"/>
        <end position="1431"/>
    </location>
</feature>
<feature type="compositionally biased region" description="Low complexity" evidence="1">
    <location>
        <begin position="306"/>
        <end position="323"/>
    </location>
</feature>
<dbReference type="Pfam" id="PF00498">
    <property type="entry name" value="FHA"/>
    <property type="match status" value="1"/>
</dbReference>
<feature type="compositionally biased region" description="Low complexity" evidence="1">
    <location>
        <begin position="1572"/>
        <end position="1586"/>
    </location>
</feature>
<feature type="compositionally biased region" description="Acidic residues" evidence="1">
    <location>
        <begin position="964"/>
        <end position="995"/>
    </location>
</feature>
<feature type="region of interest" description="Disordered" evidence="1">
    <location>
        <begin position="1760"/>
        <end position="1800"/>
    </location>
</feature>
<feature type="compositionally biased region" description="Polar residues" evidence="1">
    <location>
        <begin position="1981"/>
        <end position="1990"/>
    </location>
</feature>
<feature type="compositionally biased region" description="Acidic residues" evidence="1">
    <location>
        <begin position="1333"/>
        <end position="1371"/>
    </location>
</feature>
<dbReference type="SUPFAM" id="SSF49879">
    <property type="entry name" value="SMAD/FHA domain"/>
    <property type="match status" value="1"/>
</dbReference>
<feature type="compositionally biased region" description="Acidic residues" evidence="1">
    <location>
        <begin position="1135"/>
        <end position="1152"/>
    </location>
</feature>
<dbReference type="CDD" id="cd22673">
    <property type="entry name" value="FHA_Ki67"/>
    <property type="match status" value="1"/>
</dbReference>
<dbReference type="InterPro" id="IPR008984">
    <property type="entry name" value="SMAD_FHA_dom_sf"/>
</dbReference>
<feature type="region of interest" description="Disordered" evidence="1">
    <location>
        <begin position="1410"/>
        <end position="1539"/>
    </location>
</feature>
<feature type="region of interest" description="Disordered" evidence="1">
    <location>
        <begin position="184"/>
        <end position="245"/>
    </location>
</feature>
<evidence type="ECO:0000256" key="1">
    <source>
        <dbReference type="SAM" id="MobiDB-lite"/>
    </source>
</evidence>
<feature type="region of interest" description="Disordered" evidence="1">
    <location>
        <begin position="1665"/>
        <end position="1718"/>
    </location>
</feature>
<evidence type="ECO:0000259" key="2">
    <source>
        <dbReference type="PROSITE" id="PS50006"/>
    </source>
</evidence>
<gene>
    <name evidence="3" type="ORF">FNF28_01117</name>
</gene>
<feature type="compositionally biased region" description="Acidic residues" evidence="1">
    <location>
        <begin position="645"/>
        <end position="677"/>
    </location>
</feature>
<dbReference type="Proteomes" id="UP000324907">
    <property type="component" value="Unassembled WGS sequence"/>
</dbReference>
<feature type="compositionally biased region" description="Acidic residues" evidence="1">
    <location>
        <begin position="518"/>
        <end position="550"/>
    </location>
</feature>
<feature type="compositionally biased region" description="Basic and acidic residues" evidence="1">
    <location>
        <begin position="1219"/>
        <end position="1228"/>
    </location>
</feature>
<feature type="compositionally biased region" description="Basic residues" evidence="1">
    <location>
        <begin position="227"/>
        <end position="238"/>
    </location>
</feature>
<feature type="compositionally biased region" description="Polar residues" evidence="1">
    <location>
        <begin position="1470"/>
        <end position="1479"/>
    </location>
</feature>
<feature type="compositionally biased region" description="Basic and acidic residues" evidence="1">
    <location>
        <begin position="1168"/>
        <end position="1178"/>
    </location>
</feature>
<dbReference type="PROSITE" id="PS50006">
    <property type="entry name" value="FHA_DOMAIN"/>
    <property type="match status" value="1"/>
</dbReference>
<feature type="compositionally biased region" description="Acidic residues" evidence="1">
    <location>
        <begin position="392"/>
        <end position="423"/>
    </location>
</feature>
<feature type="compositionally biased region" description="Low complexity" evidence="1">
    <location>
        <begin position="1204"/>
        <end position="1217"/>
    </location>
</feature>
<comment type="caution">
    <text evidence="3">The sequence shown here is derived from an EMBL/GenBank/DDBJ whole genome shotgun (WGS) entry which is preliminary data.</text>
</comment>
<feature type="compositionally biased region" description="Acidic residues" evidence="1">
    <location>
        <begin position="1999"/>
        <end position="2009"/>
    </location>
</feature>
<dbReference type="Gene3D" id="2.60.200.20">
    <property type="match status" value="1"/>
</dbReference>
<feature type="compositionally biased region" description="Acidic residues" evidence="1">
    <location>
        <begin position="135"/>
        <end position="145"/>
    </location>
</feature>
<feature type="region of interest" description="Disordered" evidence="1">
    <location>
        <begin position="389"/>
        <end position="465"/>
    </location>
</feature>
<feature type="compositionally biased region" description="Acidic residues" evidence="1">
    <location>
        <begin position="902"/>
        <end position="921"/>
    </location>
</feature>
<accession>A0A5A8E1L9</accession>
<feature type="region of interest" description="Disordered" evidence="1">
    <location>
        <begin position="959"/>
        <end position="1002"/>
    </location>
</feature>
<dbReference type="PANTHER" id="PTHR48209:SF2">
    <property type="entry name" value="FI24008P1"/>
    <property type="match status" value="1"/>
</dbReference>
<feature type="compositionally biased region" description="Low complexity" evidence="1">
    <location>
        <begin position="1665"/>
        <end position="1692"/>
    </location>
</feature>
<feature type="region of interest" description="Disordered" evidence="1">
    <location>
        <begin position="511"/>
        <end position="592"/>
    </location>
</feature>
<feature type="region of interest" description="Disordered" evidence="1">
    <location>
        <begin position="896"/>
        <end position="929"/>
    </location>
</feature>
<feature type="compositionally biased region" description="Low complexity" evidence="1">
    <location>
        <begin position="1095"/>
        <end position="1125"/>
    </location>
</feature>
<feature type="compositionally biased region" description="Acidic residues" evidence="1">
    <location>
        <begin position="1693"/>
        <end position="1717"/>
    </location>
</feature>
<feature type="compositionally biased region" description="Low complexity" evidence="1">
    <location>
        <begin position="1763"/>
        <end position="1800"/>
    </location>
</feature>
<feature type="compositionally biased region" description="Basic and acidic residues" evidence="1">
    <location>
        <begin position="1289"/>
        <end position="1301"/>
    </location>
</feature>
<feature type="compositionally biased region" description="Low complexity" evidence="1">
    <location>
        <begin position="2010"/>
        <end position="2024"/>
    </location>
</feature>
<reference evidence="3 4" key="1">
    <citation type="submission" date="2019-07" db="EMBL/GenBank/DDBJ databases">
        <title>Genomes of Cafeteria roenbergensis.</title>
        <authorList>
            <person name="Fischer M.G."/>
            <person name="Hackl T."/>
            <person name="Roman M."/>
        </authorList>
    </citation>
    <scope>NUCLEOTIDE SEQUENCE [LARGE SCALE GENOMIC DNA]</scope>
    <source>
        <strain evidence="3 4">RCC970-E3</strain>
    </source>
</reference>
<feature type="domain" description="FHA" evidence="2">
    <location>
        <begin position="33"/>
        <end position="88"/>
    </location>
</feature>
<name>A0A5A8E1L9_CAFRO</name>
<feature type="region of interest" description="Disordered" evidence="1">
    <location>
        <begin position="1957"/>
        <end position="2024"/>
    </location>
</feature>
<dbReference type="EMBL" id="VLTL01000010">
    <property type="protein sequence ID" value="KAA0170844.1"/>
    <property type="molecule type" value="Genomic_DNA"/>
</dbReference>
<sequence>MEDDGIDCDPIGVLTIIRRKGQRGSSLEVCERLLLGRLESCDVRIRMSQVSRVHATIEPDYENGTVFVVPQPGRLVKVNDEVVDGARMLLSGDRIGIATRVLEFVYSDEDSAPTERDERAERAMAARVTGHDADAFDDDDEEDDTSGPRGDPTATLDPRSIQALLSIEARQTRAEAAAAAMAAAASPKVARSPAASKAATPSRRSSRGSAAAAAMPSKASPAPRPASARKRSARKASAPRRASSMGLTAAPLRGLRAAAAAFGAADVESSLARSPAAAVIEAGRRVPAHAIQRTPVRTPRRSNAGSASRHSAKKAAAAEAASAERARHLRSLVPALRQQIEEHAGIASSEPVTVGGVTLSADARDELAHAAGLRGAIMAAERVAAIAGEDAGASEDDEEEEDEAEEGDDDEEEDEEEDEDDVGDAAASRGVPLTPSQRDRLDNVADAAVRSALHSASKPRRLQTPLRHEIANAAAQRGLTLDDTASEIATAAAATKLRRVLSTPLRAAIEARLSAGQADEEEDEDEDEEEDDEEDDDEEEDEEEDEDDVGDAAASRGVPLTPSQRDRLDNVADAAVRSALHSASKPRRLQTPLRHEIANAAAQRGLTLDDTASEIATAAAATKLRRVLSTPLRAAIEARLSAGQADEEEDEDEDEEEDDEEDDDEEEDEEEDEDDVGDAAASRGVPLTPSQRDRLDNVADAAVRSALHSASKPRRLQTPLRHEIANAAAQRGLTLDDTASEIATAAAATKLRRVLSTPLRAAIEARLSAGQADEEEDEDEDEDEAEDEEEDDEEDDDEEEEDEDDVGDAAASRGVPLTPSQRDRLDNVADAAVRSALHSASKPRRLQTPLRHEIANAAAQRGLTLDDTASEIATAAAATKLRRVLSTPLRAAIEARLSAGQADEDEDEDEEEDVDEEEEEGKDMLAPRDGYIQHTFFDDDGNVVKVEFVPVRDVAGAHVSVYGEDGEEVDSYVQAEEEAEHEDDEDEEEGEEEPEAVAQQAPLRTVPLWALLGANRHGVVRDSFGMGSGEGRPNSRLVFDDSEPSPSLRRSRRRSSAGRRESQGSVYPPAGFFAVEDDDSEDDGVVVMSARRRSSGGSSRRSLRQSTGRRSSAGSRRSSGVASVAFPPDMFALEDGQDTDESDDIPDAELEGEELRREQAAMAAAREAALERDADRRARGIVLPSPMARDIHARRVATPKSASRRSSSSGSASDLLSPAERRMVRQEAEEAVDAALDLAASRNATPEQTQAMVERAAESAVRSAVRSALRGGTPGRTKTPNRRVSWGSELRRTREFDKNMEPSDVGGRSSWGEEGEDQIAEPVTLLQALDAAEAADDEHGESGSESESEDEGSSEEEAADQDADTEDEAEDAAVPAGLGRPLRVLQGDPDELEAAGIIHLGPGAAALQNQLEAEAGFAEADEEVEEEDDGLDTVHEHEDEDEDYDAASLARPSLLRPGEAILPAPRRRSSVGSIKARSQPTPPARRASSVMASSGKRALKRPRDSSGSAIRLSRGASPAPASSATPSARTSPAAAAAAASAEVELGAAAQAAVDRAMSVISLQSPAKRSRRGSIGSPGSSPAQAAAAAASPEAMALSAELSDLEARLQSVGSMRVVDAVDTLAWLGQDSKKCKKAILVAKVTAALEARIAEVEAALAAVLASRSAAGPGAAPSPAASAHAGSGAESDASGSEDSGEDDDADVADDEGASSDGEEPDPADVARLVDELQKQRVVDLRVMATARNVSWNGMRKPQLLQALASEMAKAQASKPKASSTPAKRSPSRAGAASSSPASASHPSAASVGKVLRESLRFADLNDLCLQVDAPRGSKATKNSMALSLARHHLTVEPIAKVAALLQELSPAEAAAASVVRASPGAAAAAPGTPSAVAASPSRAATADAVDDATASTDSAAVAAMADLLSNRSFNQLRKEASARGIKFSTRPNKAMLVETLSLVLAKESVEGDESDDDETDGEGEQDQDQPAQESTQAPSRATATAAGLEEDDADEDVDAAPAAAASAASPARATTAGGLLKLEPLSDIEASIARRGITDPADVELVTKDINHHRRRFRGRSHAWLANSLREHGVDVKPSFTRQQVINLLADQCAFDAHDQRD</sequence>
<feature type="region of interest" description="Disordered" evidence="1">
    <location>
        <begin position="638"/>
        <end position="719"/>
    </location>
</feature>
<feature type="region of interest" description="Disordered" evidence="1">
    <location>
        <begin position="1264"/>
        <end position="1387"/>
    </location>
</feature>
<feature type="compositionally biased region" description="Low complexity" evidence="1">
    <location>
        <begin position="184"/>
        <end position="221"/>
    </location>
</feature>
<feature type="region of interest" description="Disordered" evidence="1">
    <location>
        <begin position="1020"/>
        <end position="1230"/>
    </location>
</feature>
<feature type="compositionally biased region" description="Basic and acidic residues" evidence="1">
    <location>
        <begin position="113"/>
        <end position="134"/>
    </location>
</feature>
<organism evidence="3 4">
    <name type="scientific">Cafeteria roenbergensis</name>
    <name type="common">Marine flagellate</name>
    <dbReference type="NCBI Taxonomy" id="33653"/>
    <lineage>
        <taxon>Eukaryota</taxon>
        <taxon>Sar</taxon>
        <taxon>Stramenopiles</taxon>
        <taxon>Bigyra</taxon>
        <taxon>Opalozoa</taxon>
        <taxon>Bicosoecida</taxon>
        <taxon>Cafeteriaceae</taxon>
        <taxon>Cafeteria</taxon>
    </lineage>
</organism>
<evidence type="ECO:0000313" key="3">
    <source>
        <dbReference type="EMBL" id="KAA0170844.1"/>
    </source>
</evidence>
<feature type="region of interest" description="Disordered" evidence="1">
    <location>
        <begin position="109"/>
        <end position="159"/>
    </location>
</feature>
<feature type="region of interest" description="Disordered" evidence="1">
    <location>
        <begin position="765"/>
        <end position="849"/>
    </location>
</feature>
<feature type="compositionally biased region" description="Low complexity" evidence="1">
    <location>
        <begin position="1512"/>
        <end position="1539"/>
    </location>
</feature>
<feature type="region of interest" description="Disordered" evidence="1">
    <location>
        <begin position="1562"/>
        <end position="1586"/>
    </location>
</feature>
<proteinExistence type="predicted"/>
<dbReference type="SMART" id="SM00240">
    <property type="entry name" value="FHA"/>
    <property type="match status" value="1"/>
</dbReference>
<feature type="compositionally biased region" description="Acidic residues" evidence="1">
    <location>
        <begin position="1075"/>
        <end position="1084"/>
    </location>
</feature>
<dbReference type="PANTHER" id="PTHR48209">
    <property type="entry name" value="AGL056WP"/>
    <property type="match status" value="1"/>
</dbReference>
<feature type="region of interest" description="Disordered" evidence="1">
    <location>
        <begin position="289"/>
        <end position="323"/>
    </location>
</feature>
<feature type="compositionally biased region" description="Acidic residues" evidence="1">
    <location>
        <begin position="1961"/>
        <end position="1978"/>
    </location>
</feature>
<dbReference type="InterPro" id="IPR000253">
    <property type="entry name" value="FHA_dom"/>
</dbReference>